<proteinExistence type="predicted"/>
<evidence type="ECO:0008006" key="4">
    <source>
        <dbReference type="Google" id="ProtNLM"/>
    </source>
</evidence>
<accession>A0ABU4VLS3</accession>
<reference evidence="2 3" key="1">
    <citation type="submission" date="2023-11" db="EMBL/GenBank/DDBJ databases">
        <authorList>
            <person name="Xu M."/>
            <person name="Jiang T."/>
        </authorList>
    </citation>
    <scope>NUCLEOTIDE SEQUENCE [LARGE SCALE GENOMIC DNA]</scope>
    <source>
        <strain evidence="2 3">SD</strain>
    </source>
</reference>
<dbReference type="PROSITE" id="PS51257">
    <property type="entry name" value="PROKAR_LIPOPROTEIN"/>
    <property type="match status" value="1"/>
</dbReference>
<evidence type="ECO:0000256" key="1">
    <source>
        <dbReference type="SAM" id="MobiDB-lite"/>
    </source>
</evidence>
<evidence type="ECO:0000313" key="2">
    <source>
        <dbReference type="EMBL" id="MDX8152801.1"/>
    </source>
</evidence>
<sequence>MRRSSSAMTAAVAVVAVGGLSACGRVDPDDKPSGSRPPAQIMVSAAITDDGVTLSPSRVGAGPVRILISNQTSGELRTTLRDRDRAEAGARATKPIGPGGVAAIQAVVRPNRTYRITTTGDSPVSAATLRVGKERKSSDDELLLP</sequence>
<name>A0ABU4VLS3_9ACTN</name>
<protein>
    <recommendedName>
        <fullName evidence="4">Copper chaperone PCu(A)C</fullName>
    </recommendedName>
</protein>
<dbReference type="Proteomes" id="UP001277761">
    <property type="component" value="Unassembled WGS sequence"/>
</dbReference>
<gene>
    <name evidence="2" type="ORF">SK069_14465</name>
</gene>
<keyword evidence="3" id="KW-1185">Reference proteome</keyword>
<organism evidence="2 3">
    <name type="scientific">Patulibacter brassicae</name>
    <dbReference type="NCBI Taxonomy" id="1705717"/>
    <lineage>
        <taxon>Bacteria</taxon>
        <taxon>Bacillati</taxon>
        <taxon>Actinomycetota</taxon>
        <taxon>Thermoleophilia</taxon>
        <taxon>Solirubrobacterales</taxon>
        <taxon>Patulibacteraceae</taxon>
        <taxon>Patulibacter</taxon>
    </lineage>
</organism>
<comment type="caution">
    <text evidence="2">The sequence shown here is derived from an EMBL/GenBank/DDBJ whole genome shotgun (WGS) entry which is preliminary data.</text>
</comment>
<evidence type="ECO:0000313" key="3">
    <source>
        <dbReference type="Proteomes" id="UP001277761"/>
    </source>
</evidence>
<dbReference type="EMBL" id="JAXAVX010000008">
    <property type="protein sequence ID" value="MDX8152801.1"/>
    <property type="molecule type" value="Genomic_DNA"/>
</dbReference>
<dbReference type="RefSeq" id="WP_319954957.1">
    <property type="nucleotide sequence ID" value="NZ_JAXAVX010000008.1"/>
</dbReference>
<feature type="region of interest" description="Disordered" evidence="1">
    <location>
        <begin position="125"/>
        <end position="145"/>
    </location>
</feature>